<dbReference type="Pfam" id="PF14559">
    <property type="entry name" value="TPR_19"/>
    <property type="match status" value="1"/>
</dbReference>
<evidence type="ECO:0000256" key="3">
    <source>
        <dbReference type="PROSITE-ProRule" id="PRU00339"/>
    </source>
</evidence>
<dbReference type="RefSeq" id="WP_106287889.1">
    <property type="nucleotide sequence ID" value="NZ_CAWNTC010000242.1"/>
</dbReference>
<dbReference type="OrthoDB" id="581415at2"/>
<keyword evidence="2 3" id="KW-0802">TPR repeat</keyword>
<sequence>MSLNRNRSIITLILGLIALGLLGFYTIPTIAAAWGQNQDSNRSDSTSETTALADLGKAYEQILQREPSSREALRGLVEIKLQQGDLRGSVAFLERLVTLSPDRPDYAVLLAQAKQKLGDREGAVQVYRTVLATQPAQINALQGLVNLLLQEKGPEAAIGVLQDSLKKINQAPQTDLNQVTSVQLLLAQIYANQERYPEAVAVYDAAITVNSKDFRPVLAKALVLENIGRPVEAKPLFTKAIALAPPEYKDQVKKMAASPDQQSLTPTPTPTGK</sequence>
<keyword evidence="6" id="KW-1185">Reference proteome</keyword>
<protein>
    <submittedName>
        <fullName evidence="5">Tfp pilus assembly protein PilF</fullName>
    </submittedName>
</protein>
<evidence type="ECO:0000256" key="4">
    <source>
        <dbReference type="SAM" id="MobiDB-lite"/>
    </source>
</evidence>
<dbReference type="PANTHER" id="PTHR44943:SF8">
    <property type="entry name" value="TPR REPEAT-CONTAINING PROTEIN MJ0263"/>
    <property type="match status" value="1"/>
</dbReference>
<reference evidence="5 6" key="2">
    <citation type="submission" date="2018-03" db="EMBL/GenBank/DDBJ databases">
        <title>The ancient ancestry and fast evolution of plastids.</title>
        <authorList>
            <person name="Moore K.R."/>
            <person name="Magnabosco C."/>
            <person name="Momper L."/>
            <person name="Gold D.A."/>
            <person name="Bosak T."/>
            <person name="Fournier G.P."/>
        </authorList>
    </citation>
    <scope>NUCLEOTIDE SEQUENCE [LARGE SCALE GENOMIC DNA]</scope>
    <source>
        <strain evidence="5 6">CCAP 1448/3</strain>
    </source>
</reference>
<feature type="repeat" description="TPR" evidence="3">
    <location>
        <begin position="180"/>
        <end position="213"/>
    </location>
</feature>
<evidence type="ECO:0000256" key="1">
    <source>
        <dbReference type="ARBA" id="ARBA00022737"/>
    </source>
</evidence>
<organism evidence="5 6">
    <name type="scientific">Merismopedia glauca CCAP 1448/3</name>
    <dbReference type="NCBI Taxonomy" id="1296344"/>
    <lineage>
        <taxon>Bacteria</taxon>
        <taxon>Bacillati</taxon>
        <taxon>Cyanobacteriota</taxon>
        <taxon>Cyanophyceae</taxon>
        <taxon>Synechococcales</taxon>
        <taxon>Merismopediaceae</taxon>
        <taxon>Merismopedia</taxon>
    </lineage>
</organism>
<comment type="caution">
    <text evidence="5">The sequence shown here is derived from an EMBL/GenBank/DDBJ whole genome shotgun (WGS) entry which is preliminary data.</text>
</comment>
<dbReference type="Gene3D" id="1.25.40.10">
    <property type="entry name" value="Tetratricopeptide repeat domain"/>
    <property type="match status" value="2"/>
</dbReference>
<dbReference type="PROSITE" id="PS50005">
    <property type="entry name" value="TPR"/>
    <property type="match status" value="1"/>
</dbReference>
<dbReference type="SMART" id="SM00028">
    <property type="entry name" value="TPR"/>
    <property type="match status" value="4"/>
</dbReference>
<proteinExistence type="predicted"/>
<name>A0A2T1C6F5_9CYAN</name>
<dbReference type="Pfam" id="PF13432">
    <property type="entry name" value="TPR_16"/>
    <property type="match status" value="1"/>
</dbReference>
<accession>A0A2T1C6F5</accession>
<dbReference type="InterPro" id="IPR019734">
    <property type="entry name" value="TPR_rpt"/>
</dbReference>
<reference evidence="5 6" key="1">
    <citation type="submission" date="2018-02" db="EMBL/GenBank/DDBJ databases">
        <authorList>
            <person name="Cohen D.B."/>
            <person name="Kent A.D."/>
        </authorList>
    </citation>
    <scope>NUCLEOTIDE SEQUENCE [LARGE SCALE GENOMIC DNA]</scope>
    <source>
        <strain evidence="5 6">CCAP 1448/3</strain>
    </source>
</reference>
<feature type="region of interest" description="Disordered" evidence="4">
    <location>
        <begin position="252"/>
        <end position="273"/>
    </location>
</feature>
<dbReference type="PANTHER" id="PTHR44943">
    <property type="entry name" value="CELLULOSE SYNTHASE OPERON PROTEIN C"/>
    <property type="match status" value="1"/>
</dbReference>
<dbReference type="Proteomes" id="UP000238762">
    <property type="component" value="Unassembled WGS sequence"/>
</dbReference>
<dbReference type="EMBL" id="PVWJ01000024">
    <property type="protein sequence ID" value="PSB03814.1"/>
    <property type="molecule type" value="Genomic_DNA"/>
</dbReference>
<dbReference type="InterPro" id="IPR051685">
    <property type="entry name" value="Ycf3/AcsC/BcsC/TPR_MFPF"/>
</dbReference>
<dbReference type="AlphaFoldDB" id="A0A2T1C6F5"/>
<evidence type="ECO:0000313" key="5">
    <source>
        <dbReference type="EMBL" id="PSB03814.1"/>
    </source>
</evidence>
<dbReference type="SUPFAM" id="SSF48452">
    <property type="entry name" value="TPR-like"/>
    <property type="match status" value="1"/>
</dbReference>
<dbReference type="InterPro" id="IPR011990">
    <property type="entry name" value="TPR-like_helical_dom_sf"/>
</dbReference>
<feature type="compositionally biased region" description="Polar residues" evidence="4">
    <location>
        <begin position="259"/>
        <end position="273"/>
    </location>
</feature>
<evidence type="ECO:0000256" key="2">
    <source>
        <dbReference type="ARBA" id="ARBA00022803"/>
    </source>
</evidence>
<evidence type="ECO:0000313" key="6">
    <source>
        <dbReference type="Proteomes" id="UP000238762"/>
    </source>
</evidence>
<keyword evidence="1" id="KW-0677">Repeat</keyword>
<gene>
    <name evidence="5" type="ORF">C7B64_06800</name>
</gene>